<dbReference type="KEGG" id="vah:G7081_07240"/>
<name>A0A6G8AP81_9ENTE</name>
<keyword evidence="2" id="KW-1185">Reference proteome</keyword>
<sequence length="151" mass="17391">MLSFEEKKAIFDSFEELTCQPVSLNRLNYHFEESAIPKTTLVKFLHPKSGNAFIYAGYLPGQETKGGYISVHGDTKEQIIEKVNLALEFLRLTEDGFPEGYEEEWRDNHGDELTLRYQNYMWVVVMTSGAVEAVFKTKQQAEGYLMDEGFE</sequence>
<reference evidence="1 2" key="1">
    <citation type="submission" date="2020-03" db="EMBL/GenBank/DDBJ databases">
        <title>Vagococcus sp. nov., isolated from beetles.</title>
        <authorList>
            <person name="Hyun D.-W."/>
            <person name="Bae J.-W."/>
        </authorList>
    </citation>
    <scope>NUCLEOTIDE SEQUENCE [LARGE SCALE GENOMIC DNA]</scope>
    <source>
        <strain evidence="1 2">HDW17A</strain>
    </source>
</reference>
<evidence type="ECO:0000313" key="1">
    <source>
        <dbReference type="EMBL" id="QIL46881.1"/>
    </source>
</evidence>
<dbReference type="Proteomes" id="UP000500890">
    <property type="component" value="Chromosome"/>
</dbReference>
<dbReference type="AlphaFoldDB" id="A0A6G8AP81"/>
<protein>
    <submittedName>
        <fullName evidence="1">Uncharacterized protein</fullName>
    </submittedName>
</protein>
<gene>
    <name evidence="1" type="ORF">G7081_07240</name>
</gene>
<evidence type="ECO:0000313" key="2">
    <source>
        <dbReference type="Proteomes" id="UP000500890"/>
    </source>
</evidence>
<organism evidence="1 2">
    <name type="scientific">Vagococcus coleopterorum</name>
    <dbReference type="NCBI Taxonomy" id="2714946"/>
    <lineage>
        <taxon>Bacteria</taxon>
        <taxon>Bacillati</taxon>
        <taxon>Bacillota</taxon>
        <taxon>Bacilli</taxon>
        <taxon>Lactobacillales</taxon>
        <taxon>Enterococcaceae</taxon>
        <taxon>Vagococcus</taxon>
    </lineage>
</organism>
<accession>A0A6G8AP81</accession>
<dbReference type="EMBL" id="CP049886">
    <property type="protein sequence ID" value="QIL46881.1"/>
    <property type="molecule type" value="Genomic_DNA"/>
</dbReference>
<proteinExistence type="predicted"/>
<dbReference type="RefSeq" id="WP_166008269.1">
    <property type="nucleotide sequence ID" value="NZ_CP049886.1"/>
</dbReference>